<evidence type="ECO:0000313" key="4">
    <source>
        <dbReference type="EMBL" id="EFX06475.1"/>
    </source>
</evidence>
<dbReference type="Proteomes" id="UP000007796">
    <property type="component" value="Unassembled WGS sequence"/>
</dbReference>
<dbReference type="EMBL" id="GL629729">
    <property type="protein sequence ID" value="EFX06475.1"/>
    <property type="molecule type" value="Genomic_DNA"/>
</dbReference>
<evidence type="ECO:0000256" key="2">
    <source>
        <dbReference type="ARBA" id="ARBA00022170"/>
    </source>
</evidence>
<comment type="similarity">
    <text evidence="1">Belongs to the SDHAF4 family.</text>
</comment>
<dbReference type="GO" id="GO:0005739">
    <property type="term" value="C:mitochondrion"/>
    <property type="evidence" value="ECO:0007669"/>
    <property type="project" value="TreeGrafter"/>
</dbReference>
<dbReference type="InterPro" id="IPR012875">
    <property type="entry name" value="SDHF4"/>
</dbReference>
<dbReference type="eggNOG" id="ENOG502S6UN">
    <property type="taxonomic scope" value="Eukaryota"/>
</dbReference>
<dbReference type="STRING" id="655863.F0X7V1"/>
<accession>F0X7V1</accession>
<dbReference type="AlphaFoldDB" id="F0X7V1"/>
<proteinExistence type="inferred from homology"/>
<protein>
    <recommendedName>
        <fullName evidence="2">Succinate dehydrogenase assembly factor 4, mitochondrial</fullName>
    </recommendedName>
</protein>
<gene>
    <name evidence="4" type="ORF">CMQ_6796</name>
</gene>
<feature type="region of interest" description="Disordered" evidence="3">
    <location>
        <begin position="86"/>
        <end position="152"/>
    </location>
</feature>
<reference evidence="4 5" key="1">
    <citation type="journal article" date="2011" name="Proc. Natl. Acad. Sci. U.S.A.">
        <title>Genome and transcriptome analyses of the mountain pine beetle-fungal symbiont Grosmannia clavigera, a lodgepole pine pathogen.</title>
        <authorList>
            <person name="DiGuistini S."/>
            <person name="Wang Y."/>
            <person name="Liao N.Y."/>
            <person name="Taylor G."/>
            <person name="Tanguay P."/>
            <person name="Feau N."/>
            <person name="Henrissat B."/>
            <person name="Chan S.K."/>
            <person name="Hesse-Orce U."/>
            <person name="Alamouti S.M."/>
            <person name="Tsui C.K.M."/>
            <person name="Docking R.T."/>
            <person name="Levasseur A."/>
            <person name="Haridas S."/>
            <person name="Robertson G."/>
            <person name="Birol I."/>
            <person name="Holt R.A."/>
            <person name="Marra M.A."/>
            <person name="Hamelin R.C."/>
            <person name="Hirst M."/>
            <person name="Jones S.J.M."/>
            <person name="Bohlmann J."/>
            <person name="Breuil C."/>
        </authorList>
    </citation>
    <scope>NUCLEOTIDE SEQUENCE [LARGE SCALE GENOMIC DNA]</scope>
    <source>
        <strain evidence="5">kw1407 / UAMH 11150</strain>
    </source>
</reference>
<evidence type="ECO:0000256" key="3">
    <source>
        <dbReference type="SAM" id="MobiDB-lite"/>
    </source>
</evidence>
<organism evidence="5">
    <name type="scientific">Grosmannia clavigera (strain kw1407 / UAMH 11150)</name>
    <name type="common">Blue stain fungus</name>
    <name type="synonym">Graphiocladiella clavigera</name>
    <dbReference type="NCBI Taxonomy" id="655863"/>
    <lineage>
        <taxon>Eukaryota</taxon>
        <taxon>Fungi</taxon>
        <taxon>Dikarya</taxon>
        <taxon>Ascomycota</taxon>
        <taxon>Pezizomycotina</taxon>
        <taxon>Sordariomycetes</taxon>
        <taxon>Sordariomycetidae</taxon>
        <taxon>Ophiostomatales</taxon>
        <taxon>Ophiostomataceae</taxon>
        <taxon>Leptographium</taxon>
    </lineage>
</organism>
<dbReference type="GO" id="GO:0034553">
    <property type="term" value="P:mitochondrial respiratory chain complex II assembly"/>
    <property type="evidence" value="ECO:0007669"/>
    <property type="project" value="TreeGrafter"/>
</dbReference>
<dbReference type="PANTHER" id="PTHR28524:SF3">
    <property type="entry name" value="SUCCINATE DEHYDROGENASE ASSEMBLY FACTOR 4, MITOCHONDRIAL"/>
    <property type="match status" value="1"/>
</dbReference>
<dbReference type="GeneID" id="25980268"/>
<dbReference type="RefSeq" id="XP_014175957.1">
    <property type="nucleotide sequence ID" value="XM_014320482.1"/>
</dbReference>
<dbReference type="HOGENOM" id="CLU_101052_0_1_1"/>
<evidence type="ECO:0000256" key="1">
    <source>
        <dbReference type="ARBA" id="ARBA00005701"/>
    </source>
</evidence>
<sequence>MASKFVHATVRHARPQIRMLVSKPATATIALRFMSSSFDPHPSPLRLPAKEQAEFERLLREASESVAAAELADAVRAANEKAAATAAAGSTVQTQTAPLTAVAPGTIPEGTSGNPVEGVWRGAAPEFDGDRNPLTGEVGGPKTEPLRWGSNGDWSFNGRVTDF</sequence>
<dbReference type="FunCoup" id="F0X7V1">
    <property type="interactions" value="61"/>
</dbReference>
<dbReference type="Pfam" id="PF07896">
    <property type="entry name" value="DUF1674"/>
    <property type="match status" value="1"/>
</dbReference>
<dbReference type="InParanoid" id="F0X7V1"/>
<keyword evidence="5" id="KW-1185">Reference proteome</keyword>
<evidence type="ECO:0000313" key="5">
    <source>
        <dbReference type="Proteomes" id="UP000007796"/>
    </source>
</evidence>
<dbReference type="OrthoDB" id="201362at2759"/>
<dbReference type="PANTHER" id="PTHR28524">
    <property type="entry name" value="SUCCINATE DEHYDROGENASE ASSEMBLY FACTOR 4, MITOCHONDRIAL"/>
    <property type="match status" value="1"/>
</dbReference>
<name>F0X7V1_GROCL</name>